<keyword evidence="7" id="KW-0408">Iron</keyword>
<keyword evidence="5" id="KW-0479">Metal-binding</keyword>
<evidence type="ECO:0000256" key="7">
    <source>
        <dbReference type="ARBA" id="ARBA00023004"/>
    </source>
</evidence>
<dbReference type="Proteomes" id="UP001180020">
    <property type="component" value="Unassembled WGS sequence"/>
</dbReference>
<keyword evidence="10" id="KW-1185">Reference proteome</keyword>
<evidence type="ECO:0000313" key="10">
    <source>
        <dbReference type="Proteomes" id="UP001180020"/>
    </source>
</evidence>
<sequence length="134" mass="16229">MERVVEDLRGNPKAATEGIVLRQRLQLMMYNNYRIMFDRRFESEEDPLFLKLRALNNERSRLGQSLEYNYADFIPILRPFLRGYLKVSEDIKERRWKIFKDDFLEERKKLANKREAEGVMKGEMCARSITYWKP</sequence>
<evidence type="ECO:0000256" key="3">
    <source>
        <dbReference type="ARBA" id="ARBA00010617"/>
    </source>
</evidence>
<evidence type="ECO:0000256" key="5">
    <source>
        <dbReference type="ARBA" id="ARBA00022723"/>
    </source>
</evidence>
<reference evidence="9" key="2">
    <citation type="submission" date="2023-06" db="EMBL/GenBank/DDBJ databases">
        <authorList>
            <person name="Ma L."/>
            <person name="Liu K.-W."/>
            <person name="Li Z."/>
            <person name="Hsiao Y.-Y."/>
            <person name="Qi Y."/>
            <person name="Fu T."/>
            <person name="Tang G."/>
            <person name="Zhang D."/>
            <person name="Sun W.-H."/>
            <person name="Liu D.-K."/>
            <person name="Li Y."/>
            <person name="Chen G.-Z."/>
            <person name="Liu X.-D."/>
            <person name="Liao X.-Y."/>
            <person name="Jiang Y.-T."/>
            <person name="Yu X."/>
            <person name="Hao Y."/>
            <person name="Huang J."/>
            <person name="Zhao X.-W."/>
            <person name="Ke S."/>
            <person name="Chen Y.-Y."/>
            <person name="Wu W.-L."/>
            <person name="Hsu J.-L."/>
            <person name="Lin Y.-F."/>
            <person name="Huang M.-D."/>
            <person name="Li C.-Y."/>
            <person name="Huang L."/>
            <person name="Wang Z.-W."/>
            <person name="Zhao X."/>
            <person name="Zhong W.-Y."/>
            <person name="Peng D.-H."/>
            <person name="Ahmad S."/>
            <person name="Lan S."/>
            <person name="Zhang J.-S."/>
            <person name="Tsai W.-C."/>
            <person name="Van De Peer Y."/>
            <person name="Liu Z.-J."/>
        </authorList>
    </citation>
    <scope>NUCLEOTIDE SEQUENCE</scope>
    <source>
        <strain evidence="9">CP</strain>
        <tissue evidence="9">Leaves</tissue>
    </source>
</reference>
<comment type="subcellular location">
    <subcellularLocation>
        <location evidence="2">Membrane</location>
        <topology evidence="2">Single-pass membrane protein</topology>
    </subcellularLocation>
</comment>
<comment type="caution">
    <text evidence="9">The sequence shown here is derived from an EMBL/GenBank/DDBJ whole genome shotgun (WGS) entry which is preliminary data.</text>
</comment>
<dbReference type="GO" id="GO:0009808">
    <property type="term" value="P:lignin metabolic process"/>
    <property type="evidence" value="ECO:0007669"/>
    <property type="project" value="TreeGrafter"/>
</dbReference>
<evidence type="ECO:0000313" key="9">
    <source>
        <dbReference type="EMBL" id="KAK1311755.1"/>
    </source>
</evidence>
<dbReference type="AlphaFoldDB" id="A0AAV9EE26"/>
<proteinExistence type="inferred from homology"/>
<keyword evidence="6" id="KW-0560">Oxidoreductase</keyword>
<comment type="cofactor">
    <cofactor evidence="1">
        <name>heme</name>
        <dbReference type="ChEBI" id="CHEBI:30413"/>
    </cofactor>
</comment>
<protein>
    <submittedName>
        <fullName evidence="9">Trans-cinnamate 4-monooxygenase</fullName>
    </submittedName>
</protein>
<reference evidence="9" key="1">
    <citation type="journal article" date="2023" name="Nat. Commun.">
        <title>Diploid and tetraploid genomes of Acorus and the evolution of monocots.</title>
        <authorList>
            <person name="Ma L."/>
            <person name="Liu K.W."/>
            <person name="Li Z."/>
            <person name="Hsiao Y.Y."/>
            <person name="Qi Y."/>
            <person name="Fu T."/>
            <person name="Tang G.D."/>
            <person name="Zhang D."/>
            <person name="Sun W.H."/>
            <person name="Liu D.K."/>
            <person name="Li Y."/>
            <person name="Chen G.Z."/>
            <person name="Liu X.D."/>
            <person name="Liao X.Y."/>
            <person name="Jiang Y.T."/>
            <person name="Yu X."/>
            <person name="Hao Y."/>
            <person name="Huang J."/>
            <person name="Zhao X.W."/>
            <person name="Ke S."/>
            <person name="Chen Y.Y."/>
            <person name="Wu W.L."/>
            <person name="Hsu J.L."/>
            <person name="Lin Y.F."/>
            <person name="Huang M.D."/>
            <person name="Li C.Y."/>
            <person name="Huang L."/>
            <person name="Wang Z.W."/>
            <person name="Zhao X."/>
            <person name="Zhong W.Y."/>
            <person name="Peng D.H."/>
            <person name="Ahmad S."/>
            <person name="Lan S."/>
            <person name="Zhang J.S."/>
            <person name="Tsai W.C."/>
            <person name="Van de Peer Y."/>
            <person name="Liu Z.J."/>
        </authorList>
    </citation>
    <scope>NUCLEOTIDE SEQUENCE</scope>
    <source>
        <strain evidence="9">CP</strain>
    </source>
</reference>
<dbReference type="EMBL" id="JAUJYO010000007">
    <property type="protein sequence ID" value="KAK1311755.1"/>
    <property type="molecule type" value="Genomic_DNA"/>
</dbReference>
<dbReference type="PANTHER" id="PTHR47948:SF4">
    <property type="entry name" value="TRANS-CINNAMATE 4-MONOOXYGENASE"/>
    <property type="match status" value="1"/>
</dbReference>
<dbReference type="GO" id="GO:0016020">
    <property type="term" value="C:membrane"/>
    <property type="evidence" value="ECO:0007669"/>
    <property type="project" value="UniProtKB-SubCell"/>
</dbReference>
<dbReference type="PANTHER" id="PTHR47948">
    <property type="entry name" value="TRANS-CINNAMATE 4-MONOOXYGENASE"/>
    <property type="match status" value="1"/>
</dbReference>
<evidence type="ECO:0000256" key="2">
    <source>
        <dbReference type="ARBA" id="ARBA00004167"/>
    </source>
</evidence>
<organism evidence="9 10">
    <name type="scientific">Acorus calamus</name>
    <name type="common">Sweet flag</name>
    <dbReference type="NCBI Taxonomy" id="4465"/>
    <lineage>
        <taxon>Eukaryota</taxon>
        <taxon>Viridiplantae</taxon>
        <taxon>Streptophyta</taxon>
        <taxon>Embryophyta</taxon>
        <taxon>Tracheophyta</taxon>
        <taxon>Spermatophyta</taxon>
        <taxon>Magnoliopsida</taxon>
        <taxon>Liliopsida</taxon>
        <taxon>Acoraceae</taxon>
        <taxon>Acorus</taxon>
    </lineage>
</organism>
<evidence type="ECO:0000256" key="8">
    <source>
        <dbReference type="ARBA" id="ARBA00023033"/>
    </source>
</evidence>
<evidence type="ECO:0000256" key="1">
    <source>
        <dbReference type="ARBA" id="ARBA00001971"/>
    </source>
</evidence>
<gene>
    <name evidence="9" type="primary">CYP73A16</name>
    <name evidence="9" type="ORF">QJS10_CPA07g01322</name>
</gene>
<dbReference type="Pfam" id="PF00067">
    <property type="entry name" value="p450"/>
    <property type="match status" value="1"/>
</dbReference>
<name>A0AAV9EE26_ACOCL</name>
<comment type="similarity">
    <text evidence="3">Belongs to the cytochrome P450 family.</text>
</comment>
<dbReference type="GO" id="GO:0016710">
    <property type="term" value="F:trans-cinnamate 4-monooxygenase activity"/>
    <property type="evidence" value="ECO:0007669"/>
    <property type="project" value="TreeGrafter"/>
</dbReference>
<keyword evidence="8" id="KW-0503">Monooxygenase</keyword>
<dbReference type="InterPro" id="IPR001128">
    <property type="entry name" value="Cyt_P450"/>
</dbReference>
<evidence type="ECO:0000256" key="6">
    <source>
        <dbReference type="ARBA" id="ARBA00023002"/>
    </source>
</evidence>
<dbReference type="GO" id="GO:0020037">
    <property type="term" value="F:heme binding"/>
    <property type="evidence" value="ECO:0007669"/>
    <property type="project" value="InterPro"/>
</dbReference>
<keyword evidence="4" id="KW-0349">Heme</keyword>
<evidence type="ECO:0000256" key="4">
    <source>
        <dbReference type="ARBA" id="ARBA00022617"/>
    </source>
</evidence>
<accession>A0AAV9EE26</accession>
<dbReference type="GO" id="GO:0005506">
    <property type="term" value="F:iron ion binding"/>
    <property type="evidence" value="ECO:0007669"/>
    <property type="project" value="InterPro"/>
</dbReference>